<reference evidence="5" key="1">
    <citation type="journal article" date="2019" name="Int. J. Syst. Evol. Microbiol.">
        <title>The Global Catalogue of Microorganisms (GCM) 10K type strain sequencing project: providing services to taxonomists for standard genome sequencing and annotation.</title>
        <authorList>
            <consortium name="The Broad Institute Genomics Platform"/>
            <consortium name="The Broad Institute Genome Sequencing Center for Infectious Disease"/>
            <person name="Wu L."/>
            <person name="Ma J."/>
        </authorList>
    </citation>
    <scope>NUCLEOTIDE SEQUENCE [LARGE SCALE GENOMIC DNA]</scope>
    <source>
        <strain evidence="5">CGMCC 4.7093</strain>
    </source>
</reference>
<dbReference type="EMBL" id="JBHSIV010000001">
    <property type="protein sequence ID" value="MFC5060715.1"/>
    <property type="molecule type" value="Genomic_DNA"/>
</dbReference>
<evidence type="ECO:0000256" key="2">
    <source>
        <dbReference type="ARBA" id="ARBA00038358"/>
    </source>
</evidence>
<dbReference type="SUPFAM" id="SSF48208">
    <property type="entry name" value="Six-hairpin glycosidases"/>
    <property type="match status" value="1"/>
</dbReference>
<evidence type="ECO:0000313" key="4">
    <source>
        <dbReference type="EMBL" id="MFC5060715.1"/>
    </source>
</evidence>
<evidence type="ECO:0000256" key="1">
    <source>
        <dbReference type="ARBA" id="ARBA00022801"/>
    </source>
</evidence>
<evidence type="ECO:0000256" key="3">
    <source>
        <dbReference type="SAM" id="SignalP"/>
    </source>
</evidence>
<evidence type="ECO:0000313" key="5">
    <source>
        <dbReference type="Proteomes" id="UP001595947"/>
    </source>
</evidence>
<feature type="chain" id="PRO_5045496098" description="Glucuronyl hydrolase" evidence="3">
    <location>
        <begin position="22"/>
        <end position="403"/>
    </location>
</feature>
<feature type="signal peptide" evidence="3">
    <location>
        <begin position="1"/>
        <end position="21"/>
    </location>
</feature>
<accession>A0ABV9YGT8</accession>
<sequence>MAAVVLVGALLAGCGGAPAQAPPPPGAAAAPASSSGLPALVQKVLPTAYERLAATADSLDPAAGFPRSVQRGATTWTTEPVRGWTVGFFAGELWLARGLTGDPAWTARAQRWTAPIASQVTRTDTHDLGFVAEYSFGSEQRATGNGGAEVVTAARSLATRYSPAVKAVKSWDTDTEPFTEEPVDGRGAWRFPVIVDSLMNLPLFDQAAALPGGDPAWRDLATQHALTVSRTNQRPDGSIAHVAAFDPATGAFLKRDTWQGATPESTWSRGQGWAVHGFAAQARASGNPELRAAAVRAADWWLAHTAPGQRVPAWDFSLPTAERDSSAAAVAASGLLDLADQTGDPRYRDAAAQTLDELAAKHVAPTGPALLTDAVGNFPDGGEIGGGLVYGDYYFLEAVSRAS</sequence>
<gene>
    <name evidence="4" type="ORF">ACFPBZ_00715</name>
</gene>
<dbReference type="InterPro" id="IPR052369">
    <property type="entry name" value="UG_Glycosaminoglycan_Hydrolase"/>
</dbReference>
<dbReference type="Proteomes" id="UP001595947">
    <property type="component" value="Unassembled WGS sequence"/>
</dbReference>
<dbReference type="InterPro" id="IPR012341">
    <property type="entry name" value="6hp_glycosidase-like_sf"/>
</dbReference>
<comment type="caution">
    <text evidence="4">The sequence shown here is derived from an EMBL/GenBank/DDBJ whole genome shotgun (WGS) entry which is preliminary data.</text>
</comment>
<dbReference type="PANTHER" id="PTHR36845:SF1">
    <property type="entry name" value="HYDROLASE, PUTATIVE (AFU_ORTHOLOGUE AFUA_7G05090)-RELATED"/>
    <property type="match status" value="1"/>
</dbReference>
<proteinExistence type="inferred from homology"/>
<name>A0ABV9YGT8_9PSEU</name>
<keyword evidence="1" id="KW-0378">Hydrolase</keyword>
<dbReference type="PANTHER" id="PTHR36845">
    <property type="entry name" value="HYDROLASE, PUTATIVE (AFU_ORTHOLOGUE AFUA_7G05090)-RELATED"/>
    <property type="match status" value="1"/>
</dbReference>
<dbReference type="Gene3D" id="1.50.10.10">
    <property type="match status" value="1"/>
</dbReference>
<evidence type="ECO:0008006" key="6">
    <source>
        <dbReference type="Google" id="ProtNLM"/>
    </source>
</evidence>
<organism evidence="4 5">
    <name type="scientific">Actinomycetospora atypica</name>
    <dbReference type="NCBI Taxonomy" id="1290095"/>
    <lineage>
        <taxon>Bacteria</taxon>
        <taxon>Bacillati</taxon>
        <taxon>Actinomycetota</taxon>
        <taxon>Actinomycetes</taxon>
        <taxon>Pseudonocardiales</taxon>
        <taxon>Pseudonocardiaceae</taxon>
        <taxon>Actinomycetospora</taxon>
    </lineage>
</organism>
<protein>
    <recommendedName>
        <fullName evidence="6">Glucuronyl hydrolase</fullName>
    </recommendedName>
</protein>
<keyword evidence="5" id="KW-1185">Reference proteome</keyword>
<dbReference type="InterPro" id="IPR008928">
    <property type="entry name" value="6-hairpin_glycosidase_sf"/>
</dbReference>
<keyword evidence="3" id="KW-0732">Signal</keyword>
<comment type="similarity">
    <text evidence="2">Belongs to the glycosyl hydrolase 88 family.</text>
</comment>